<evidence type="ECO:0000313" key="4">
    <source>
        <dbReference type="EMBL" id="VEL22206.1"/>
    </source>
</evidence>
<accession>A0A3S5CN06</accession>
<dbReference type="SUPFAM" id="SSF47576">
    <property type="entry name" value="Calponin-homology domain, CH-domain"/>
    <property type="match status" value="1"/>
</dbReference>
<dbReference type="Pfam" id="PF00307">
    <property type="entry name" value="CH"/>
    <property type="match status" value="2"/>
</dbReference>
<reference evidence="4" key="1">
    <citation type="submission" date="2018-11" db="EMBL/GenBank/DDBJ databases">
        <authorList>
            <consortium name="Pathogen Informatics"/>
        </authorList>
    </citation>
    <scope>NUCLEOTIDE SEQUENCE</scope>
</reference>
<protein>
    <recommendedName>
        <fullName evidence="3">Calponin-homology (CH) domain-containing protein</fullName>
    </recommendedName>
</protein>
<dbReference type="OrthoDB" id="431378at2759"/>
<dbReference type="PROSITE" id="PS50021">
    <property type="entry name" value="CH"/>
    <property type="match status" value="3"/>
</dbReference>
<dbReference type="GO" id="GO:0032432">
    <property type="term" value="C:actin filament bundle"/>
    <property type="evidence" value="ECO:0007669"/>
    <property type="project" value="TreeGrafter"/>
</dbReference>
<dbReference type="InterPro" id="IPR039959">
    <property type="entry name" value="Fimbrin/Plastin"/>
</dbReference>
<dbReference type="GO" id="GO:0005884">
    <property type="term" value="C:actin filament"/>
    <property type="evidence" value="ECO:0007669"/>
    <property type="project" value="TreeGrafter"/>
</dbReference>
<evidence type="ECO:0000256" key="2">
    <source>
        <dbReference type="ARBA" id="ARBA00023203"/>
    </source>
</evidence>
<dbReference type="AlphaFoldDB" id="A0A3S5CN06"/>
<dbReference type="GO" id="GO:0005737">
    <property type="term" value="C:cytoplasm"/>
    <property type="evidence" value="ECO:0007669"/>
    <property type="project" value="TreeGrafter"/>
</dbReference>
<proteinExistence type="predicted"/>
<dbReference type="GO" id="GO:0051015">
    <property type="term" value="F:actin filament binding"/>
    <property type="evidence" value="ECO:0007669"/>
    <property type="project" value="InterPro"/>
</dbReference>
<dbReference type="GO" id="GO:0051639">
    <property type="term" value="P:actin filament network formation"/>
    <property type="evidence" value="ECO:0007669"/>
    <property type="project" value="TreeGrafter"/>
</dbReference>
<evidence type="ECO:0000256" key="1">
    <source>
        <dbReference type="ARBA" id="ARBA00022737"/>
    </source>
</evidence>
<dbReference type="PANTHER" id="PTHR19961">
    <property type="entry name" value="FIMBRIN/PLASTIN"/>
    <property type="match status" value="1"/>
</dbReference>
<evidence type="ECO:0000313" key="5">
    <source>
        <dbReference type="Proteomes" id="UP000784294"/>
    </source>
</evidence>
<dbReference type="PANTHER" id="PTHR19961:SF18">
    <property type="entry name" value="FI19014P1"/>
    <property type="match status" value="1"/>
</dbReference>
<keyword evidence="2" id="KW-0009">Actin-binding</keyword>
<keyword evidence="1" id="KW-0677">Repeat</keyword>
<dbReference type="InterPro" id="IPR001589">
    <property type="entry name" value="Actinin_actin-bd_CS"/>
</dbReference>
<dbReference type="SMART" id="SM00033">
    <property type="entry name" value="CH"/>
    <property type="match status" value="2"/>
</dbReference>
<feature type="domain" description="Calponin-homology (CH)" evidence="3">
    <location>
        <begin position="1"/>
        <end position="43"/>
    </location>
</feature>
<dbReference type="GO" id="GO:0051017">
    <property type="term" value="P:actin filament bundle assembly"/>
    <property type="evidence" value="ECO:0007669"/>
    <property type="project" value="InterPro"/>
</dbReference>
<sequence length="385" mass="43575">MTLVVNSAAAIGCCVVNIGPQDISDCARHLVLGLIWQFIRKGVVDSITLANHSELMALLAEGEDIERLRGLRPEELLMRWVNYHLERAGVSRRLTNFNNDVCDSVIYAHLLQQIAPSDKKDCLVSAVEVLSTQDNCKRATLVLNNAKTLNANTFLTPEDIYLANEKGKNQRDRLNLGFLATLFNMYPGLEKPKEVEQLEIEQENLEEKTYRNWMNSLGVEPYVTHLYHGLSSGVVLLQLIDHIRSETVDWTRVTTKFDPKKQIFQKQGNCNLALEYAKKIGLKFVNLSGEDIREGEKKLVLGACFQLMRSYTFKLLRQVCGFLIEQSDILCKKMLGFEEPLASKLLSLFPFRMKVLGEKIQGPAPPEDEGGYLKTSCRLTILEHS</sequence>
<dbReference type="Gene3D" id="1.10.418.10">
    <property type="entry name" value="Calponin-like domain"/>
    <property type="match status" value="3"/>
</dbReference>
<feature type="domain" description="Calponin-homology (CH)" evidence="3">
    <location>
        <begin position="71"/>
        <end position="187"/>
    </location>
</feature>
<dbReference type="InterPro" id="IPR036872">
    <property type="entry name" value="CH_dom_sf"/>
</dbReference>
<organism evidence="4 5">
    <name type="scientific">Protopolystoma xenopodis</name>
    <dbReference type="NCBI Taxonomy" id="117903"/>
    <lineage>
        <taxon>Eukaryota</taxon>
        <taxon>Metazoa</taxon>
        <taxon>Spiralia</taxon>
        <taxon>Lophotrochozoa</taxon>
        <taxon>Platyhelminthes</taxon>
        <taxon>Monogenea</taxon>
        <taxon>Polyopisthocotylea</taxon>
        <taxon>Polystomatidea</taxon>
        <taxon>Polystomatidae</taxon>
        <taxon>Protopolystoma</taxon>
    </lineage>
</organism>
<keyword evidence="5" id="KW-1185">Reference proteome</keyword>
<feature type="domain" description="Calponin-homology (CH)" evidence="3">
    <location>
        <begin position="204"/>
        <end position="312"/>
    </location>
</feature>
<gene>
    <name evidence="4" type="ORF">PXEA_LOCUS15646</name>
</gene>
<dbReference type="EMBL" id="CAAALY010055210">
    <property type="protein sequence ID" value="VEL22206.1"/>
    <property type="molecule type" value="Genomic_DNA"/>
</dbReference>
<dbReference type="InterPro" id="IPR001715">
    <property type="entry name" value="CH_dom"/>
</dbReference>
<comment type="caution">
    <text evidence="4">The sequence shown here is derived from an EMBL/GenBank/DDBJ whole genome shotgun (WGS) entry which is preliminary data.</text>
</comment>
<dbReference type="PROSITE" id="PS00019">
    <property type="entry name" value="ACTININ_1"/>
    <property type="match status" value="1"/>
</dbReference>
<evidence type="ECO:0000259" key="3">
    <source>
        <dbReference type="PROSITE" id="PS50021"/>
    </source>
</evidence>
<dbReference type="Proteomes" id="UP000784294">
    <property type="component" value="Unassembled WGS sequence"/>
</dbReference>
<name>A0A3S5CN06_9PLAT</name>